<protein>
    <submittedName>
        <fullName evidence="2">Uncharacterized protein</fullName>
    </submittedName>
</protein>
<reference evidence="2" key="1">
    <citation type="submission" date="2022-03" db="EMBL/GenBank/DDBJ databases">
        <authorList>
            <person name="Sayadi A."/>
        </authorList>
    </citation>
    <scope>NUCLEOTIDE SEQUENCE</scope>
</reference>
<gene>
    <name evidence="2" type="ORF">ACAOBT_LOCUS2303</name>
</gene>
<comment type="caution">
    <text evidence="2">The sequence shown here is derived from an EMBL/GenBank/DDBJ whole genome shotgun (WGS) entry which is preliminary data.</text>
</comment>
<evidence type="ECO:0000256" key="1">
    <source>
        <dbReference type="SAM" id="MobiDB-lite"/>
    </source>
</evidence>
<accession>A0A9P0JND4</accession>
<name>A0A9P0JND4_ACAOB</name>
<evidence type="ECO:0000313" key="3">
    <source>
        <dbReference type="Proteomes" id="UP001152888"/>
    </source>
</evidence>
<feature type="region of interest" description="Disordered" evidence="1">
    <location>
        <begin position="1"/>
        <end position="56"/>
    </location>
</feature>
<proteinExistence type="predicted"/>
<keyword evidence="3" id="KW-1185">Reference proteome</keyword>
<evidence type="ECO:0000313" key="2">
    <source>
        <dbReference type="EMBL" id="CAH1957800.1"/>
    </source>
</evidence>
<dbReference type="EMBL" id="CAKOFQ010006674">
    <property type="protein sequence ID" value="CAH1957800.1"/>
    <property type="molecule type" value="Genomic_DNA"/>
</dbReference>
<organism evidence="2 3">
    <name type="scientific">Acanthoscelides obtectus</name>
    <name type="common">Bean weevil</name>
    <name type="synonym">Bruchus obtectus</name>
    <dbReference type="NCBI Taxonomy" id="200917"/>
    <lineage>
        <taxon>Eukaryota</taxon>
        <taxon>Metazoa</taxon>
        <taxon>Ecdysozoa</taxon>
        <taxon>Arthropoda</taxon>
        <taxon>Hexapoda</taxon>
        <taxon>Insecta</taxon>
        <taxon>Pterygota</taxon>
        <taxon>Neoptera</taxon>
        <taxon>Endopterygota</taxon>
        <taxon>Coleoptera</taxon>
        <taxon>Polyphaga</taxon>
        <taxon>Cucujiformia</taxon>
        <taxon>Chrysomeloidea</taxon>
        <taxon>Chrysomelidae</taxon>
        <taxon>Bruchinae</taxon>
        <taxon>Bruchini</taxon>
        <taxon>Acanthoscelides</taxon>
    </lineage>
</organism>
<dbReference type="AlphaFoldDB" id="A0A9P0JND4"/>
<dbReference type="Proteomes" id="UP001152888">
    <property type="component" value="Unassembled WGS sequence"/>
</dbReference>
<sequence>MPRGTGGSQQTTRRGPVTATTNQHSRQTLGTKKIATKRENTSRNNTNGTGAVRGNHTPYAGTLPWVQQFNPANLLQEKHIGDFNRNYCWIL</sequence>
<feature type="compositionally biased region" description="Polar residues" evidence="1">
    <location>
        <begin position="18"/>
        <end position="30"/>
    </location>
</feature>